<evidence type="ECO:0000313" key="1">
    <source>
        <dbReference type="EMBL" id="TYK12089.1"/>
    </source>
</evidence>
<protein>
    <recommendedName>
        <fullName evidence="3">CACTA en-spm transposon protein</fullName>
    </recommendedName>
</protein>
<proteinExistence type="predicted"/>
<reference evidence="1 2" key="1">
    <citation type="submission" date="2019-08" db="EMBL/GenBank/DDBJ databases">
        <title>Draft genome sequences of two oriental melons (Cucumis melo L. var makuwa).</title>
        <authorList>
            <person name="Kwon S.-Y."/>
        </authorList>
    </citation>
    <scope>NUCLEOTIDE SEQUENCE [LARGE SCALE GENOMIC DNA]</scope>
    <source>
        <strain evidence="2">cv. Chang Bougi</strain>
        <tissue evidence="1">Leaf</tissue>
    </source>
</reference>
<dbReference type="EMBL" id="SSTD01010321">
    <property type="protein sequence ID" value="TYK12089.1"/>
    <property type="molecule type" value="Genomic_DNA"/>
</dbReference>
<evidence type="ECO:0008006" key="3">
    <source>
        <dbReference type="Google" id="ProtNLM"/>
    </source>
</evidence>
<evidence type="ECO:0000313" key="2">
    <source>
        <dbReference type="Proteomes" id="UP000321947"/>
    </source>
</evidence>
<gene>
    <name evidence="1" type="ORF">E5676_scaffold106G00180</name>
</gene>
<dbReference type="PANTHER" id="PTHR48258">
    <property type="entry name" value="DUF4218 DOMAIN-CONTAINING PROTEIN-RELATED"/>
    <property type="match status" value="1"/>
</dbReference>
<dbReference type="PANTHER" id="PTHR48258:SF6">
    <property type="entry name" value="LEUCINE-RICH REPEAT DOMAIN, L DOMAIN-CONTAINING PROTEIN"/>
    <property type="match status" value="1"/>
</dbReference>
<accession>A0A5D3CP71</accession>
<organism evidence="1 2">
    <name type="scientific">Cucumis melo var. makuwa</name>
    <name type="common">Oriental melon</name>
    <dbReference type="NCBI Taxonomy" id="1194695"/>
    <lineage>
        <taxon>Eukaryota</taxon>
        <taxon>Viridiplantae</taxon>
        <taxon>Streptophyta</taxon>
        <taxon>Embryophyta</taxon>
        <taxon>Tracheophyta</taxon>
        <taxon>Spermatophyta</taxon>
        <taxon>Magnoliopsida</taxon>
        <taxon>eudicotyledons</taxon>
        <taxon>Gunneridae</taxon>
        <taxon>Pentapetalae</taxon>
        <taxon>rosids</taxon>
        <taxon>fabids</taxon>
        <taxon>Cucurbitales</taxon>
        <taxon>Cucurbitaceae</taxon>
        <taxon>Benincaseae</taxon>
        <taxon>Cucumis</taxon>
    </lineage>
</organism>
<sequence length="166" mass="18875">MGGLRFYMSERDCRCTSKNNKVMVIGETNASESGDNNFYGVLDEELHAQYPMERKVWLFKCRWIDVDPTIVERSVVCHVTDDFIDDVDEHLSHEGRTNTMSSFLSDFDETDVMLLKFSDDLDNPAKGSPSGTPSTTNLYKLYDVVGLAQYSHRLCRSGVHPTFMIA</sequence>
<comment type="caution">
    <text evidence="1">The sequence shown here is derived from an EMBL/GenBank/DDBJ whole genome shotgun (WGS) entry which is preliminary data.</text>
</comment>
<dbReference type="AlphaFoldDB" id="A0A5D3CP71"/>
<name>A0A5D3CP71_CUCMM</name>
<dbReference type="Proteomes" id="UP000321947">
    <property type="component" value="Unassembled WGS sequence"/>
</dbReference>